<organism evidence="2 3">
    <name type="scientific">Candidatus Nealsonbacteria bacterium CG08_land_8_20_14_0_20_38_20</name>
    <dbReference type="NCBI Taxonomy" id="1974705"/>
    <lineage>
        <taxon>Bacteria</taxon>
        <taxon>Candidatus Nealsoniibacteriota</taxon>
    </lineage>
</organism>
<proteinExistence type="predicted"/>
<sequence>MKDYSKKNILLVFLLIVLLFGSAVYLYIFLQKETKHQNTFTSRHTTCLGGNEYVDYKIEKSPLGGGVVQIFIKDKDTNQEKFSFQTENIIESYHPMELHKCAIYVIKEFNFDEKKHKPLPGYSVELWRYQYNDNGEGEKILAIAGEDNSGNFIVYYSYDFRIDPLERYLTLMKGYLGSSDYGIVIKGLKTLNDIFVLEMTEIERQHPEIVGNISFITGVGNIKYNGWSDGGRYFWVDTHYGAVRLGFIRIDTTNWKYEIFPAPQDVLGGDTLNVENGYITVHPGNVWIGIAEINEEEKERRRKEGIGTELYIENLITKERHFVDKTDEPLWYFKPKWLSDTELEYELPTGEKKIYKINE</sequence>
<dbReference type="AlphaFoldDB" id="A0A2H0YMH7"/>
<keyword evidence="1" id="KW-0812">Transmembrane</keyword>
<comment type="caution">
    <text evidence="2">The sequence shown here is derived from an EMBL/GenBank/DDBJ whole genome shotgun (WGS) entry which is preliminary data.</text>
</comment>
<name>A0A2H0YMH7_9BACT</name>
<protein>
    <submittedName>
        <fullName evidence="2">Uncharacterized protein</fullName>
    </submittedName>
</protein>
<feature type="transmembrane region" description="Helical" evidence="1">
    <location>
        <begin position="9"/>
        <end position="30"/>
    </location>
</feature>
<keyword evidence="1" id="KW-1133">Transmembrane helix</keyword>
<dbReference type="Proteomes" id="UP000230088">
    <property type="component" value="Unassembled WGS sequence"/>
</dbReference>
<gene>
    <name evidence="2" type="ORF">COT33_01035</name>
</gene>
<dbReference type="EMBL" id="PEYD01000019">
    <property type="protein sequence ID" value="PIS39616.1"/>
    <property type="molecule type" value="Genomic_DNA"/>
</dbReference>
<keyword evidence="1" id="KW-0472">Membrane</keyword>
<reference evidence="3" key="1">
    <citation type="submission" date="2017-09" db="EMBL/GenBank/DDBJ databases">
        <title>Depth-based differentiation of microbial function through sediment-hosted aquifers and enrichment of novel symbionts in the deep terrestrial subsurface.</title>
        <authorList>
            <person name="Probst A.J."/>
            <person name="Ladd B."/>
            <person name="Jarett J.K."/>
            <person name="Geller-Mcgrath D.E."/>
            <person name="Sieber C.M.K."/>
            <person name="Emerson J.B."/>
            <person name="Anantharaman K."/>
            <person name="Thomas B.C."/>
            <person name="Malmstrom R."/>
            <person name="Stieglmeier M."/>
            <person name="Klingl A."/>
            <person name="Woyke T."/>
            <person name="Ryan C.M."/>
            <person name="Banfield J.F."/>
        </authorList>
    </citation>
    <scope>NUCLEOTIDE SEQUENCE [LARGE SCALE GENOMIC DNA]</scope>
</reference>
<evidence type="ECO:0000256" key="1">
    <source>
        <dbReference type="SAM" id="Phobius"/>
    </source>
</evidence>
<accession>A0A2H0YMH7</accession>
<evidence type="ECO:0000313" key="3">
    <source>
        <dbReference type="Proteomes" id="UP000230088"/>
    </source>
</evidence>
<evidence type="ECO:0000313" key="2">
    <source>
        <dbReference type="EMBL" id="PIS39616.1"/>
    </source>
</evidence>